<dbReference type="InterPro" id="IPR036390">
    <property type="entry name" value="WH_DNA-bd_sf"/>
</dbReference>
<dbReference type="InterPro" id="IPR013225">
    <property type="entry name" value="PaaX_C"/>
</dbReference>
<dbReference type="InterPro" id="IPR048846">
    <property type="entry name" value="PaaX-like_central"/>
</dbReference>
<dbReference type="PIRSF" id="PIRSF020623">
    <property type="entry name" value="PaaX"/>
    <property type="match status" value="1"/>
</dbReference>
<dbReference type="InterPro" id="IPR036388">
    <property type="entry name" value="WH-like_DNA-bd_sf"/>
</dbReference>
<dbReference type="EMBL" id="SMRU01000002">
    <property type="protein sequence ID" value="TDG01308.1"/>
    <property type="molecule type" value="Genomic_DNA"/>
</dbReference>
<dbReference type="PANTHER" id="PTHR30319">
    <property type="entry name" value="PHENYLACETIC ACID REGULATOR-RELATED TRANSCRIPTIONAL REPRESSOR"/>
    <property type="match status" value="1"/>
</dbReference>
<name>A0A4R5L1A1_9MICC</name>
<evidence type="ECO:0000256" key="1">
    <source>
        <dbReference type="SAM" id="MobiDB-lite"/>
    </source>
</evidence>
<feature type="domain" description="Transcriptional repressor PaaX-like C-terminal" evidence="3">
    <location>
        <begin position="198"/>
        <end position="281"/>
    </location>
</feature>
<dbReference type="Proteomes" id="UP000295511">
    <property type="component" value="Unassembled WGS sequence"/>
</dbReference>
<organism evidence="5 6">
    <name type="scientific">Arthrobacter terricola</name>
    <dbReference type="NCBI Taxonomy" id="2547396"/>
    <lineage>
        <taxon>Bacteria</taxon>
        <taxon>Bacillati</taxon>
        <taxon>Actinomycetota</taxon>
        <taxon>Actinomycetes</taxon>
        <taxon>Micrococcales</taxon>
        <taxon>Micrococcaceae</taxon>
        <taxon>Arthrobacter</taxon>
    </lineage>
</organism>
<dbReference type="SUPFAM" id="SSF46785">
    <property type="entry name" value="Winged helix' DNA-binding domain"/>
    <property type="match status" value="1"/>
</dbReference>
<dbReference type="OrthoDB" id="2270427at2"/>
<sequence>MRTPSAMSAIQEDENPMPGVPRWQSGRNPQHLAVTLFGDFWLARPEFLPSAALIRLLGDLSVSLPSARASLGRLSRRGVTESRRQGRHTYYRLTKPVARDAVEVGAGIMNLGSSHPWSGQWTMCMFSLPASRRETRNQLRTRLKMLGFATVYDGVWASPVEQVERASSVLDELDVDGGSVFTSVEHPAPGRTELSSAWDLDELRGHYSEFLQAWEWVPDVLDGGLLSTKEAFVIRTLLTDSYRRFLKLDPGLPDETLPQGWPRSGARDLFWSCYDGLAGLAALRVQQVVAEQSQELAALVHTHTTEQFVLGDEGVRSCTKCVHFDHWIAP</sequence>
<comment type="caution">
    <text evidence="5">The sequence shown here is derived from an EMBL/GenBank/DDBJ whole genome shotgun (WGS) entry which is preliminary data.</text>
</comment>
<evidence type="ECO:0000259" key="2">
    <source>
        <dbReference type="Pfam" id="PF07848"/>
    </source>
</evidence>
<dbReference type="Pfam" id="PF07848">
    <property type="entry name" value="PaaX"/>
    <property type="match status" value="1"/>
</dbReference>
<dbReference type="InterPro" id="IPR011965">
    <property type="entry name" value="PaaX_trns_reg"/>
</dbReference>
<dbReference type="Gene3D" id="1.20.58.1460">
    <property type="match status" value="1"/>
</dbReference>
<gene>
    <name evidence="5" type="ORF">E1809_01960</name>
</gene>
<protein>
    <submittedName>
        <fullName evidence="5">PaaX family transcriptional regulator</fullName>
    </submittedName>
</protein>
<dbReference type="Gene3D" id="3.30.70.2650">
    <property type="match status" value="1"/>
</dbReference>
<dbReference type="Pfam" id="PF20803">
    <property type="entry name" value="PaaX_M"/>
    <property type="match status" value="1"/>
</dbReference>
<dbReference type="PANTHER" id="PTHR30319:SF1">
    <property type="entry name" value="TRANSCRIPTIONAL REPRESSOR PAAX"/>
    <property type="match status" value="1"/>
</dbReference>
<accession>A0A4R5L1A1</accession>
<evidence type="ECO:0000313" key="5">
    <source>
        <dbReference type="EMBL" id="TDG01308.1"/>
    </source>
</evidence>
<dbReference type="InterPro" id="IPR012906">
    <property type="entry name" value="PaaX-like_N"/>
</dbReference>
<evidence type="ECO:0000259" key="4">
    <source>
        <dbReference type="Pfam" id="PF20803"/>
    </source>
</evidence>
<dbReference type="GO" id="GO:0006351">
    <property type="term" value="P:DNA-templated transcription"/>
    <property type="evidence" value="ECO:0007669"/>
    <property type="project" value="InterPro"/>
</dbReference>
<feature type="region of interest" description="Disordered" evidence="1">
    <location>
        <begin position="1"/>
        <end position="24"/>
    </location>
</feature>
<feature type="domain" description="Transcriptional repressor PaaX-like central Cas2-like" evidence="4">
    <location>
        <begin position="115"/>
        <end position="189"/>
    </location>
</feature>
<reference evidence="5 6" key="1">
    <citation type="submission" date="2019-03" db="EMBL/GenBank/DDBJ databases">
        <title>Whole genome sequence of Arthrobacter sp JH1-1.</title>
        <authorList>
            <person name="Trinh H.N."/>
        </authorList>
    </citation>
    <scope>NUCLEOTIDE SEQUENCE [LARGE SCALE GENOMIC DNA]</scope>
    <source>
        <strain evidence="5 6">JH1-1</strain>
    </source>
</reference>
<feature type="domain" description="Transcriptional repressor PaaX-like N-terminal" evidence="2">
    <location>
        <begin position="32"/>
        <end position="95"/>
    </location>
</feature>
<dbReference type="AlphaFoldDB" id="A0A4R5L1A1"/>
<evidence type="ECO:0000313" key="6">
    <source>
        <dbReference type="Proteomes" id="UP000295511"/>
    </source>
</evidence>
<dbReference type="Pfam" id="PF08223">
    <property type="entry name" value="PaaX_C"/>
    <property type="match status" value="1"/>
</dbReference>
<keyword evidence="6" id="KW-1185">Reference proteome</keyword>
<dbReference type="Gene3D" id="1.10.10.10">
    <property type="entry name" value="Winged helix-like DNA-binding domain superfamily/Winged helix DNA-binding domain"/>
    <property type="match status" value="1"/>
</dbReference>
<proteinExistence type="predicted"/>
<evidence type="ECO:0000259" key="3">
    <source>
        <dbReference type="Pfam" id="PF08223"/>
    </source>
</evidence>